<organism evidence="7 8">
    <name type="scientific">Rugamonas apoptosis</name>
    <dbReference type="NCBI Taxonomy" id="2758570"/>
    <lineage>
        <taxon>Bacteria</taxon>
        <taxon>Pseudomonadati</taxon>
        <taxon>Pseudomonadota</taxon>
        <taxon>Betaproteobacteria</taxon>
        <taxon>Burkholderiales</taxon>
        <taxon>Oxalobacteraceae</taxon>
        <taxon>Telluria group</taxon>
        <taxon>Rugamonas</taxon>
    </lineage>
</organism>
<keyword evidence="8" id="KW-1185">Reference proteome</keyword>
<sequence>MTPQSLISAALILSLATLRLPAAAEELATDTGTHLVGDIGIGTDFMAQPGRKGRHERVFPYANFDYGRAFARVDTFGVKLLPLGYGDLELAARAIDDGYDPASPRVPMPARRNNSLPIGLGTLQTTPIGALFANVFHDAGPSKGTLIDVMYAAELDFGQLALYPQAGAQRQSAAYIRYYYGVSPTIAPDPAASYQPRSATSPYAALFLELKVHGNWYANANLRRTWLPPAISSSPLAMHHRLDSAMLALSYRYN</sequence>
<evidence type="ECO:0000313" key="8">
    <source>
        <dbReference type="Proteomes" id="UP000573499"/>
    </source>
</evidence>
<feature type="chain" id="PRO_5031282754" evidence="6">
    <location>
        <begin position="25"/>
        <end position="254"/>
    </location>
</feature>
<dbReference type="InterPro" id="IPR010583">
    <property type="entry name" value="MipA"/>
</dbReference>
<keyword evidence="4" id="KW-0472">Membrane</keyword>
<name>A0A7W2FF71_9BURK</name>
<keyword evidence="5" id="KW-0998">Cell outer membrane</keyword>
<protein>
    <submittedName>
        <fullName evidence="7">MipA/OmpV family protein</fullName>
    </submittedName>
</protein>
<dbReference type="GO" id="GO:0009279">
    <property type="term" value="C:cell outer membrane"/>
    <property type="evidence" value="ECO:0007669"/>
    <property type="project" value="UniProtKB-SubCell"/>
</dbReference>
<evidence type="ECO:0000256" key="4">
    <source>
        <dbReference type="ARBA" id="ARBA00023136"/>
    </source>
</evidence>
<keyword evidence="3 6" id="KW-0732">Signal</keyword>
<comment type="subcellular location">
    <subcellularLocation>
        <location evidence="1">Cell outer membrane</location>
    </subcellularLocation>
</comment>
<comment type="similarity">
    <text evidence="2">Belongs to the MipA/OmpV family.</text>
</comment>
<evidence type="ECO:0000256" key="2">
    <source>
        <dbReference type="ARBA" id="ARBA00005722"/>
    </source>
</evidence>
<evidence type="ECO:0000313" key="7">
    <source>
        <dbReference type="EMBL" id="MBA5690578.1"/>
    </source>
</evidence>
<comment type="caution">
    <text evidence="7">The sequence shown here is derived from an EMBL/GenBank/DDBJ whole genome shotgun (WGS) entry which is preliminary data.</text>
</comment>
<dbReference type="PANTHER" id="PTHR38776">
    <property type="entry name" value="MLTA-INTERACTING PROTEIN-RELATED"/>
    <property type="match status" value="1"/>
</dbReference>
<dbReference type="AlphaFoldDB" id="A0A7W2FF71"/>
<evidence type="ECO:0000256" key="5">
    <source>
        <dbReference type="ARBA" id="ARBA00023237"/>
    </source>
</evidence>
<evidence type="ECO:0000256" key="1">
    <source>
        <dbReference type="ARBA" id="ARBA00004442"/>
    </source>
</evidence>
<dbReference type="RefSeq" id="WP_182157407.1">
    <property type="nucleotide sequence ID" value="NZ_JACEZU010000019.1"/>
</dbReference>
<dbReference type="Pfam" id="PF06629">
    <property type="entry name" value="MipA"/>
    <property type="match status" value="1"/>
</dbReference>
<reference evidence="7 8" key="1">
    <citation type="submission" date="2020-07" db="EMBL/GenBank/DDBJ databases">
        <title>Novel species isolated from subtropical streams in China.</title>
        <authorList>
            <person name="Lu H."/>
        </authorList>
    </citation>
    <scope>NUCLEOTIDE SEQUENCE [LARGE SCALE GENOMIC DNA]</scope>
    <source>
        <strain evidence="7 8">LX47W</strain>
    </source>
</reference>
<dbReference type="EMBL" id="JACEZU010000019">
    <property type="protein sequence ID" value="MBA5690578.1"/>
    <property type="molecule type" value="Genomic_DNA"/>
</dbReference>
<dbReference type="PANTHER" id="PTHR38776:SF1">
    <property type="entry name" value="MLTA-INTERACTING PROTEIN-RELATED"/>
    <property type="match status" value="1"/>
</dbReference>
<proteinExistence type="inferred from homology"/>
<evidence type="ECO:0000256" key="6">
    <source>
        <dbReference type="SAM" id="SignalP"/>
    </source>
</evidence>
<accession>A0A7W2FF71</accession>
<evidence type="ECO:0000256" key="3">
    <source>
        <dbReference type="ARBA" id="ARBA00022729"/>
    </source>
</evidence>
<dbReference type="Proteomes" id="UP000573499">
    <property type="component" value="Unassembled WGS sequence"/>
</dbReference>
<gene>
    <name evidence="7" type="ORF">H3H39_26430</name>
</gene>
<feature type="signal peptide" evidence="6">
    <location>
        <begin position="1"/>
        <end position="24"/>
    </location>
</feature>